<dbReference type="RefSeq" id="WP_092534835.1">
    <property type="nucleotide sequence ID" value="NZ_FOWW01000010.1"/>
</dbReference>
<gene>
    <name evidence="2" type="ORF">SAMN05421810_110115</name>
</gene>
<dbReference type="Proteomes" id="UP000198727">
    <property type="component" value="Unassembled WGS sequence"/>
</dbReference>
<dbReference type="AlphaFoldDB" id="A0A1I5ZT45"/>
<keyword evidence="3" id="KW-1185">Reference proteome</keyword>
<evidence type="ECO:0008006" key="4">
    <source>
        <dbReference type="Google" id="ProtNLM"/>
    </source>
</evidence>
<keyword evidence="1" id="KW-1133">Transmembrane helix</keyword>
<feature type="transmembrane region" description="Helical" evidence="1">
    <location>
        <begin position="17"/>
        <end position="35"/>
    </location>
</feature>
<dbReference type="EMBL" id="FOWW01000010">
    <property type="protein sequence ID" value="SFQ59628.1"/>
    <property type="molecule type" value="Genomic_DNA"/>
</dbReference>
<feature type="transmembrane region" description="Helical" evidence="1">
    <location>
        <begin position="47"/>
        <end position="69"/>
    </location>
</feature>
<sequence>MAVPADRARPREPIRNPWIWLGLAVIVLVGVPWYLPAGTIGPIVLGLPLWTLVAMGSSVVLCGYLTWVLSRRWNLAEDTEEAGQAGEAGDRPAGTD</sequence>
<proteinExistence type="predicted"/>
<organism evidence="2 3">
    <name type="scientific">Amycolatopsis arida</name>
    <dbReference type="NCBI Taxonomy" id="587909"/>
    <lineage>
        <taxon>Bacteria</taxon>
        <taxon>Bacillati</taxon>
        <taxon>Actinomycetota</taxon>
        <taxon>Actinomycetes</taxon>
        <taxon>Pseudonocardiales</taxon>
        <taxon>Pseudonocardiaceae</taxon>
        <taxon>Amycolatopsis</taxon>
    </lineage>
</organism>
<reference evidence="3" key="1">
    <citation type="submission" date="2016-10" db="EMBL/GenBank/DDBJ databases">
        <authorList>
            <person name="Varghese N."/>
            <person name="Submissions S."/>
        </authorList>
    </citation>
    <scope>NUCLEOTIDE SEQUENCE [LARGE SCALE GENOMIC DNA]</scope>
    <source>
        <strain evidence="3">CGMCC 4.5579</strain>
    </source>
</reference>
<evidence type="ECO:0000313" key="3">
    <source>
        <dbReference type="Proteomes" id="UP000198727"/>
    </source>
</evidence>
<name>A0A1I5ZT45_9PSEU</name>
<protein>
    <recommendedName>
        <fullName evidence="4">DUF3311 domain-containing protein</fullName>
    </recommendedName>
</protein>
<keyword evidence="1" id="KW-0812">Transmembrane</keyword>
<dbReference type="OrthoDB" id="2112928at2"/>
<evidence type="ECO:0000313" key="2">
    <source>
        <dbReference type="EMBL" id="SFQ59628.1"/>
    </source>
</evidence>
<evidence type="ECO:0000256" key="1">
    <source>
        <dbReference type="SAM" id="Phobius"/>
    </source>
</evidence>
<keyword evidence="1" id="KW-0472">Membrane</keyword>
<dbReference type="STRING" id="587909.SAMN05421810_110115"/>
<accession>A0A1I5ZT45</accession>